<evidence type="ECO:0008006" key="5">
    <source>
        <dbReference type="Google" id="ProtNLM"/>
    </source>
</evidence>
<dbReference type="GO" id="GO:0000785">
    <property type="term" value="C:chromatin"/>
    <property type="evidence" value="ECO:0007669"/>
    <property type="project" value="TreeGrafter"/>
</dbReference>
<dbReference type="GO" id="GO:0034088">
    <property type="term" value="P:maintenance of mitotic sister chromatid cohesion"/>
    <property type="evidence" value="ECO:0007669"/>
    <property type="project" value="TreeGrafter"/>
</dbReference>
<reference evidence="3 4" key="1">
    <citation type="journal article" date="2018" name="MBio">
        <title>Comparative Genomics Reveals the Core Gene Toolbox for the Fungus-Insect Symbiosis.</title>
        <authorList>
            <person name="Wang Y."/>
            <person name="Stata M."/>
            <person name="Wang W."/>
            <person name="Stajich J.E."/>
            <person name="White M.M."/>
            <person name="Moncalvo J.M."/>
        </authorList>
    </citation>
    <scope>NUCLEOTIDE SEQUENCE [LARGE SCALE GENOMIC DNA]</scope>
    <source>
        <strain evidence="3 4">SWE-8-4</strain>
    </source>
</reference>
<dbReference type="GO" id="GO:0000775">
    <property type="term" value="C:chromosome, centromeric region"/>
    <property type="evidence" value="ECO:0007669"/>
    <property type="project" value="TreeGrafter"/>
</dbReference>
<accession>A0A2T9YWY8</accession>
<keyword evidence="4" id="KW-1185">Reference proteome</keyword>
<comment type="caution">
    <text evidence="3">The sequence shown here is derived from an EMBL/GenBank/DDBJ whole genome shotgun (WGS) entry which is preliminary data.</text>
</comment>
<proteinExistence type="inferred from homology"/>
<gene>
    <name evidence="3" type="ORF">BB561_000922</name>
</gene>
<dbReference type="AlphaFoldDB" id="A0A2T9YWY8"/>
<organism evidence="3 4">
    <name type="scientific">Smittium simulii</name>
    <dbReference type="NCBI Taxonomy" id="133385"/>
    <lineage>
        <taxon>Eukaryota</taxon>
        <taxon>Fungi</taxon>
        <taxon>Fungi incertae sedis</taxon>
        <taxon>Zoopagomycota</taxon>
        <taxon>Kickxellomycotina</taxon>
        <taxon>Harpellomycetes</taxon>
        <taxon>Harpellales</taxon>
        <taxon>Legeriomycetaceae</taxon>
        <taxon>Smittium</taxon>
    </lineage>
</organism>
<dbReference type="Pfam" id="PF09724">
    <property type="entry name" value="Dcc1"/>
    <property type="match status" value="1"/>
</dbReference>
<protein>
    <recommendedName>
        <fullName evidence="5">Sister chromatid cohesion protein DCC1</fullName>
    </recommendedName>
</protein>
<name>A0A2T9YWY8_9FUNG</name>
<dbReference type="Proteomes" id="UP000245383">
    <property type="component" value="Unassembled WGS sequence"/>
</dbReference>
<dbReference type="PANTHER" id="PTHR13395">
    <property type="entry name" value="SISTER CHROMATID COHESION PROTEIN DCC1-RELATED"/>
    <property type="match status" value="1"/>
</dbReference>
<dbReference type="STRING" id="133385.A0A2T9YWY8"/>
<dbReference type="PANTHER" id="PTHR13395:SF6">
    <property type="entry name" value="SISTER CHROMATID COHESION PROTEIN DCC1"/>
    <property type="match status" value="1"/>
</dbReference>
<evidence type="ECO:0000256" key="1">
    <source>
        <dbReference type="ARBA" id="ARBA00007017"/>
    </source>
</evidence>
<dbReference type="EMBL" id="MBFR01000023">
    <property type="protein sequence ID" value="PVU96853.1"/>
    <property type="molecule type" value="Genomic_DNA"/>
</dbReference>
<evidence type="ECO:0000256" key="2">
    <source>
        <dbReference type="ARBA" id="ARBA00022705"/>
    </source>
</evidence>
<evidence type="ECO:0000313" key="4">
    <source>
        <dbReference type="Proteomes" id="UP000245383"/>
    </source>
</evidence>
<dbReference type="GO" id="GO:0006260">
    <property type="term" value="P:DNA replication"/>
    <property type="evidence" value="ECO:0007669"/>
    <property type="project" value="UniProtKB-KW"/>
</dbReference>
<comment type="similarity">
    <text evidence="1">Belongs to the DCC1 family.</text>
</comment>
<dbReference type="InterPro" id="IPR019128">
    <property type="entry name" value="Dcc1"/>
</dbReference>
<dbReference type="OrthoDB" id="276989at2759"/>
<evidence type="ECO:0000313" key="3">
    <source>
        <dbReference type="EMBL" id="PVU96853.1"/>
    </source>
</evidence>
<keyword evidence="2" id="KW-0235">DNA replication</keyword>
<dbReference type="GO" id="GO:0031390">
    <property type="term" value="C:Ctf18 RFC-like complex"/>
    <property type="evidence" value="ECO:0007669"/>
    <property type="project" value="InterPro"/>
</dbReference>
<sequence length="290" mass="33086">MIKQALQDIPAVYFQKEDSYRILSKSFVVGTLELILANCVVNDWNVRNLSLDLCTAALDEETDETGVELAAIIECVLSKFGNKVESGNYAINGSKVLRFYARKLLEADKHKKWNFYNFISTWKQNVPPMFVDMIPGYSEIDAGNLGFSVLRGLGVIDYENVGNLSTELATLKYFDKLETGNSVVQRLNKMFQQRSFWLYEELLEHLEDVAGYSGFDDFFGDGKTYSLGPEINMGKACIDQSTGNKVEFKMNSKPKHQIDQWISIYTVRQKRENNVVYISSSHLKYSAKMF</sequence>